<sequence>MLEGLSMFRRALPLGCLSLTILSGCMLIDPISIGGCTDFTCRVSVSSQIISADGSEITLPLLCRAPQWTPHTPRGAFEEVKAIVYARRDGQWRQAPFTRAQMAADSNSKDWTPTIPGDYGSARSCAADCRRFVHLKQINPPNTAYHYEVFYSENGVERQITHFNLNGAPLSWPRLSADGKTATVHFGRSIALINVVTGEVAVIPFAGPAWKACTETP</sequence>
<evidence type="ECO:0000313" key="1">
    <source>
        <dbReference type="EMBL" id="NIK90481.1"/>
    </source>
</evidence>
<gene>
    <name evidence="1" type="ORF">FHS83_003799</name>
</gene>
<dbReference type="EMBL" id="JAASRM010000001">
    <property type="protein sequence ID" value="NIK90481.1"/>
    <property type="molecule type" value="Genomic_DNA"/>
</dbReference>
<accession>A0A846N5M3</accession>
<organism evidence="1 2">
    <name type="scientific">Rhizomicrobium palustre</name>
    <dbReference type="NCBI Taxonomy" id="189966"/>
    <lineage>
        <taxon>Bacteria</taxon>
        <taxon>Pseudomonadati</taxon>
        <taxon>Pseudomonadota</taxon>
        <taxon>Alphaproteobacteria</taxon>
        <taxon>Micropepsales</taxon>
        <taxon>Micropepsaceae</taxon>
        <taxon>Rhizomicrobium</taxon>
    </lineage>
</organism>
<dbReference type="AlphaFoldDB" id="A0A846N5M3"/>
<dbReference type="RefSeq" id="WP_167085072.1">
    <property type="nucleotide sequence ID" value="NZ_BAAADC010000001.1"/>
</dbReference>
<keyword evidence="2" id="KW-1185">Reference proteome</keyword>
<protein>
    <submittedName>
        <fullName evidence="1">Uncharacterized protein</fullName>
    </submittedName>
</protein>
<dbReference type="Proteomes" id="UP000570514">
    <property type="component" value="Unassembled WGS sequence"/>
</dbReference>
<comment type="caution">
    <text evidence="1">The sequence shown here is derived from an EMBL/GenBank/DDBJ whole genome shotgun (WGS) entry which is preliminary data.</text>
</comment>
<proteinExistence type="predicted"/>
<evidence type="ECO:0000313" key="2">
    <source>
        <dbReference type="Proteomes" id="UP000570514"/>
    </source>
</evidence>
<reference evidence="1 2" key="1">
    <citation type="submission" date="2020-03" db="EMBL/GenBank/DDBJ databases">
        <title>Genomic Encyclopedia of Type Strains, Phase IV (KMG-IV): sequencing the most valuable type-strain genomes for metagenomic binning, comparative biology and taxonomic classification.</title>
        <authorList>
            <person name="Goeker M."/>
        </authorList>
    </citation>
    <scope>NUCLEOTIDE SEQUENCE [LARGE SCALE GENOMIC DNA]</scope>
    <source>
        <strain evidence="1 2">DSM 19867</strain>
    </source>
</reference>
<name>A0A846N5M3_9PROT</name>